<organism evidence="2 3">
    <name type="scientific">Hoeflea halophila</name>
    <dbReference type="NCBI Taxonomy" id="714899"/>
    <lineage>
        <taxon>Bacteria</taxon>
        <taxon>Pseudomonadati</taxon>
        <taxon>Pseudomonadota</taxon>
        <taxon>Alphaproteobacteria</taxon>
        <taxon>Hyphomicrobiales</taxon>
        <taxon>Rhizobiaceae</taxon>
        <taxon>Hoeflea</taxon>
    </lineage>
</organism>
<dbReference type="Proteomes" id="UP000219465">
    <property type="component" value="Unassembled WGS sequence"/>
</dbReference>
<proteinExistence type="predicted"/>
<evidence type="ECO:0000313" key="2">
    <source>
        <dbReference type="EMBL" id="SOE18592.1"/>
    </source>
</evidence>
<feature type="signal peptide" evidence="1">
    <location>
        <begin position="1"/>
        <end position="20"/>
    </location>
</feature>
<evidence type="ECO:0000256" key="1">
    <source>
        <dbReference type="SAM" id="SignalP"/>
    </source>
</evidence>
<sequence>MILDCGKFLILIAMTTGLLAAAGPSSARCPDRPPCKGCGCKGGPGYRIIATGKCAGFKQLKTKCGEPPTLRCTFENAPGTGLNRHCALAKPD</sequence>
<feature type="chain" id="PRO_5012696380" evidence="1">
    <location>
        <begin position="21"/>
        <end position="92"/>
    </location>
</feature>
<gene>
    <name evidence="2" type="ORF">SAMN05877838_3524</name>
</gene>
<keyword evidence="1" id="KW-0732">Signal</keyword>
<protein>
    <submittedName>
        <fullName evidence="2">Uncharacterized protein</fullName>
    </submittedName>
</protein>
<keyword evidence="3" id="KW-1185">Reference proteome</keyword>
<accession>A0A286IEU0</accession>
<reference evidence="3" key="1">
    <citation type="submission" date="2017-08" db="EMBL/GenBank/DDBJ databases">
        <authorList>
            <person name="Varghese N."/>
            <person name="Submissions S."/>
        </authorList>
    </citation>
    <scope>NUCLEOTIDE SEQUENCE [LARGE SCALE GENOMIC DNA]</scope>
    <source>
        <strain evidence="3">KCTC 23107</strain>
    </source>
</reference>
<dbReference type="EMBL" id="OCPC01000006">
    <property type="protein sequence ID" value="SOE18592.1"/>
    <property type="molecule type" value="Genomic_DNA"/>
</dbReference>
<evidence type="ECO:0000313" key="3">
    <source>
        <dbReference type="Proteomes" id="UP000219465"/>
    </source>
</evidence>
<dbReference type="AlphaFoldDB" id="A0A286IEU0"/>
<name>A0A286IEU0_9HYPH</name>